<dbReference type="GO" id="GO:0003883">
    <property type="term" value="F:CTP synthase activity"/>
    <property type="evidence" value="ECO:0007669"/>
    <property type="project" value="UniProtKB-EC"/>
</dbReference>
<dbReference type="RefSeq" id="WP_369790262.1">
    <property type="nucleotide sequence ID" value="NZ_CP165628.1"/>
</dbReference>
<evidence type="ECO:0000256" key="5">
    <source>
        <dbReference type="ARBA" id="ARBA00022741"/>
    </source>
</evidence>
<dbReference type="GO" id="GO:0042802">
    <property type="term" value="F:identical protein binding"/>
    <property type="evidence" value="ECO:0007669"/>
    <property type="project" value="TreeGrafter"/>
</dbReference>
<evidence type="ECO:0000313" key="11">
    <source>
        <dbReference type="EMBL" id="XDU74005.1"/>
    </source>
</evidence>
<sequence>MALTFVAHNTPEPALYGAMASVISAQYGTELAHLSQSWDTSRYADACQHVTAEGNLVSSGLLWHERLNQKSPGKAWNLAELLSAHGNRDWVIPLGPSGLANFAQLVAEARYHSIEHRLLEVVGNQKGFQFSHNGSLDTTQTAWRRDSYGRLTSAANLSIPFTSRRLKIALIGTYQDQLQSYPATLAAIGDAAEALGLSVETVFIPPRSSEILLHNLMPDIDGVILPGGSDMQNVAGQIRVAHYCLRQQIPTLGLCLGMQTMATAVIQQMTGSLFANLAEADPHAAIKTFVLLAETPGHPQHRLGDDVMTLRNGSRMAAVLGDKTTLRYNHRFQLNPLFIDDLEAYGLAVSGTDPSGSIADAIEYAAHPFYLGVQGHPELTSTAQQPHPLIAAFLQAAG</sequence>
<dbReference type="EMBL" id="CP165628">
    <property type="protein sequence ID" value="XDU74005.1"/>
    <property type="molecule type" value="Genomic_DNA"/>
</dbReference>
<dbReference type="Pfam" id="PF00117">
    <property type="entry name" value="GATase"/>
    <property type="match status" value="1"/>
</dbReference>
<dbReference type="AlphaFoldDB" id="A0AB39VVT8"/>
<dbReference type="GO" id="GO:0016787">
    <property type="term" value="F:hydrolase activity"/>
    <property type="evidence" value="ECO:0007669"/>
    <property type="project" value="UniProtKB-KW"/>
</dbReference>
<dbReference type="EC" id="6.3.4.2" evidence="3"/>
<dbReference type="PROSITE" id="PS51273">
    <property type="entry name" value="GATASE_TYPE_1"/>
    <property type="match status" value="1"/>
</dbReference>
<evidence type="ECO:0000259" key="10">
    <source>
        <dbReference type="Pfam" id="PF00117"/>
    </source>
</evidence>
<comment type="similarity">
    <text evidence="2">Belongs to the CTP synthase family.</text>
</comment>
<dbReference type="GO" id="GO:0019856">
    <property type="term" value="P:pyrimidine nucleobase biosynthetic process"/>
    <property type="evidence" value="ECO:0007669"/>
    <property type="project" value="TreeGrafter"/>
</dbReference>
<dbReference type="InterPro" id="IPR029062">
    <property type="entry name" value="Class_I_gatase-like"/>
</dbReference>
<dbReference type="InterPro" id="IPR004468">
    <property type="entry name" value="CTP_synthase"/>
</dbReference>
<keyword evidence="7" id="KW-0315">Glutamine amidotransferase</keyword>
<evidence type="ECO:0000256" key="1">
    <source>
        <dbReference type="ARBA" id="ARBA00005171"/>
    </source>
</evidence>
<reference evidence="11" key="1">
    <citation type="submission" date="2024-07" db="EMBL/GenBank/DDBJ databases">
        <authorList>
            <person name="Biller S.J."/>
        </authorList>
    </citation>
    <scope>NUCLEOTIDE SEQUENCE</scope>
    <source>
        <strain evidence="11">WC2420</strain>
    </source>
</reference>
<keyword evidence="4" id="KW-0436">Ligase</keyword>
<evidence type="ECO:0000256" key="7">
    <source>
        <dbReference type="ARBA" id="ARBA00022962"/>
    </source>
</evidence>
<dbReference type="SUPFAM" id="SSF52317">
    <property type="entry name" value="Class I glutamine amidotransferase-like"/>
    <property type="match status" value="1"/>
</dbReference>
<keyword evidence="8" id="KW-0665">Pyrimidine biosynthesis</keyword>
<dbReference type="Gene3D" id="3.40.50.880">
    <property type="match status" value="1"/>
</dbReference>
<evidence type="ECO:0000256" key="8">
    <source>
        <dbReference type="ARBA" id="ARBA00022975"/>
    </source>
</evidence>
<dbReference type="PANTHER" id="PTHR11550">
    <property type="entry name" value="CTP SYNTHASE"/>
    <property type="match status" value="1"/>
</dbReference>
<evidence type="ECO:0000256" key="6">
    <source>
        <dbReference type="ARBA" id="ARBA00022840"/>
    </source>
</evidence>
<evidence type="ECO:0000256" key="4">
    <source>
        <dbReference type="ARBA" id="ARBA00022598"/>
    </source>
</evidence>
<dbReference type="GO" id="GO:0006241">
    <property type="term" value="P:CTP biosynthetic process"/>
    <property type="evidence" value="ECO:0007669"/>
    <property type="project" value="TreeGrafter"/>
</dbReference>
<dbReference type="InterPro" id="IPR017926">
    <property type="entry name" value="GATASE"/>
</dbReference>
<name>A0AB39VVT8_9GAMM</name>
<comment type="catalytic activity">
    <reaction evidence="9">
        <text>UTP + L-glutamine + ATP + H2O = CTP + L-glutamate + ADP + phosphate + 2 H(+)</text>
        <dbReference type="Rhea" id="RHEA:26426"/>
        <dbReference type="ChEBI" id="CHEBI:15377"/>
        <dbReference type="ChEBI" id="CHEBI:15378"/>
        <dbReference type="ChEBI" id="CHEBI:29985"/>
        <dbReference type="ChEBI" id="CHEBI:30616"/>
        <dbReference type="ChEBI" id="CHEBI:37563"/>
        <dbReference type="ChEBI" id="CHEBI:43474"/>
        <dbReference type="ChEBI" id="CHEBI:46398"/>
        <dbReference type="ChEBI" id="CHEBI:58359"/>
        <dbReference type="ChEBI" id="CHEBI:456216"/>
        <dbReference type="EC" id="6.3.4.2"/>
    </reaction>
</comment>
<keyword evidence="11" id="KW-0378">Hydrolase</keyword>
<keyword evidence="5" id="KW-0547">Nucleotide-binding</keyword>
<protein>
    <recommendedName>
        <fullName evidence="3">CTP synthase (glutamine hydrolyzing)</fullName>
        <ecNumber evidence="3">6.3.4.2</ecNumber>
    </recommendedName>
</protein>
<accession>A0AB39VVT8</accession>
<comment type="pathway">
    <text evidence="1">Pyrimidine metabolism; CTP biosynthesis via de novo pathway; CTP from UDP: step 2/2.</text>
</comment>
<gene>
    <name evidence="11" type="ORF">AB3G37_08015</name>
</gene>
<dbReference type="GO" id="GO:0005524">
    <property type="term" value="F:ATP binding"/>
    <property type="evidence" value="ECO:0007669"/>
    <property type="project" value="UniProtKB-KW"/>
</dbReference>
<dbReference type="PANTHER" id="PTHR11550:SF0">
    <property type="entry name" value="CTP SYNTHASE-RELATED"/>
    <property type="match status" value="1"/>
</dbReference>
<keyword evidence="6" id="KW-0067">ATP-binding</keyword>
<evidence type="ECO:0000256" key="9">
    <source>
        <dbReference type="ARBA" id="ARBA00047781"/>
    </source>
</evidence>
<evidence type="ECO:0000256" key="3">
    <source>
        <dbReference type="ARBA" id="ARBA00012291"/>
    </source>
</evidence>
<feature type="domain" description="Glutamine amidotransferase" evidence="10">
    <location>
        <begin position="188"/>
        <end position="395"/>
    </location>
</feature>
<evidence type="ECO:0000256" key="2">
    <source>
        <dbReference type="ARBA" id="ARBA00007533"/>
    </source>
</evidence>
<organism evidence="11">
    <name type="scientific">Rouxiella sp. WC2420</name>
    <dbReference type="NCBI Taxonomy" id="3234145"/>
    <lineage>
        <taxon>Bacteria</taxon>
        <taxon>Pseudomonadati</taxon>
        <taxon>Pseudomonadota</taxon>
        <taxon>Gammaproteobacteria</taxon>
        <taxon>Enterobacterales</taxon>
        <taxon>Yersiniaceae</taxon>
        <taxon>Rouxiella</taxon>
    </lineage>
</organism>
<proteinExistence type="inferred from homology"/>